<accession>Q3JIZ7</accession>
<dbReference type="InterPro" id="IPR037401">
    <property type="entry name" value="SnoaL-like"/>
</dbReference>
<dbReference type="InterPro" id="IPR032710">
    <property type="entry name" value="NTF2-like_dom_sf"/>
</dbReference>
<dbReference type="Pfam" id="PF12680">
    <property type="entry name" value="SnoaL_2"/>
    <property type="match status" value="1"/>
</dbReference>
<dbReference type="SUPFAM" id="SSF54427">
    <property type="entry name" value="NTF2-like"/>
    <property type="match status" value="1"/>
</dbReference>
<proteinExistence type="predicted"/>
<dbReference type="AlphaFoldDB" id="Q3JIZ7"/>
<gene>
    <name evidence="3" type="ordered locus">BURPS1710b_A1299</name>
</gene>
<organism evidence="3 4">
    <name type="scientific">Burkholderia pseudomallei (strain 1710b)</name>
    <dbReference type="NCBI Taxonomy" id="320372"/>
    <lineage>
        <taxon>Bacteria</taxon>
        <taxon>Pseudomonadati</taxon>
        <taxon>Pseudomonadota</taxon>
        <taxon>Betaproteobacteria</taxon>
        <taxon>Burkholderiales</taxon>
        <taxon>Burkholderiaceae</taxon>
        <taxon>Burkholderia</taxon>
        <taxon>pseudomallei group</taxon>
    </lineage>
</organism>
<name>Q3JIZ7_BURP1</name>
<dbReference type="Proteomes" id="UP000002700">
    <property type="component" value="Chromosome II"/>
</dbReference>
<feature type="compositionally biased region" description="Basic residues" evidence="1">
    <location>
        <begin position="60"/>
        <end position="72"/>
    </location>
</feature>
<dbReference type="KEGG" id="bpm:BURPS1710b_A1299"/>
<reference evidence="3 4" key="1">
    <citation type="submission" date="2005-09" db="EMBL/GenBank/DDBJ databases">
        <authorList>
            <person name="Woods D.E."/>
            <person name="Nierman W.C."/>
        </authorList>
    </citation>
    <scope>NUCLEOTIDE SEQUENCE [LARGE SCALE GENOMIC DNA]</scope>
    <source>
        <strain evidence="3 4">1710b</strain>
    </source>
</reference>
<feature type="domain" description="SnoaL-like" evidence="2">
    <location>
        <begin position="116"/>
        <end position="221"/>
    </location>
</feature>
<protein>
    <recommendedName>
        <fullName evidence="2">SnoaL-like domain-containing protein</fullName>
    </recommendedName>
</protein>
<evidence type="ECO:0000313" key="3">
    <source>
        <dbReference type="EMBL" id="ABA52966.1"/>
    </source>
</evidence>
<dbReference type="EnsemblBacteria" id="ABA52966">
    <property type="protein sequence ID" value="ABA52966"/>
    <property type="gene ID" value="BURPS1710b_A1299"/>
</dbReference>
<dbReference type="EMBL" id="CP000125">
    <property type="protein sequence ID" value="ABA52966.1"/>
    <property type="molecule type" value="Genomic_DNA"/>
</dbReference>
<sequence length="243" mass="27496">MVQLRAHIASLPNALRPGLPPKSRESSTHTRIGGGAKLQGKRRCKGNGRGQRTAAEPARHRSTRGPRRRRRGLSSTGVPRDATRPRPEPSAFRMSDNLCRTDLSSDAAAAVERVYREWDRAWAADDLDAMIALYAPDAVLESPLVTHLLGTESGVVEGRERIRALLEQAAPRKPEARMFHRIGYFTDGKRLIWEYPRATPTGEQMDFVEMMEIEHGLIRRHRVYWGWRGVSVIKADAYRKGRR</sequence>
<feature type="region of interest" description="Disordered" evidence="1">
    <location>
        <begin position="1"/>
        <end position="97"/>
    </location>
</feature>
<evidence type="ECO:0000256" key="1">
    <source>
        <dbReference type="SAM" id="MobiDB-lite"/>
    </source>
</evidence>
<dbReference type="Gene3D" id="3.10.450.50">
    <property type="match status" value="1"/>
</dbReference>
<evidence type="ECO:0000259" key="2">
    <source>
        <dbReference type="Pfam" id="PF12680"/>
    </source>
</evidence>
<evidence type="ECO:0000313" key="4">
    <source>
        <dbReference type="Proteomes" id="UP000002700"/>
    </source>
</evidence>
<dbReference type="HOGENOM" id="CLU_116168_0_0_4"/>